<dbReference type="HOGENOM" id="CLU_3227644_0_0_2"/>
<gene>
    <name evidence="1" type="ORF">NPIRD3C_1149</name>
</gene>
<evidence type="ECO:0000313" key="1">
    <source>
        <dbReference type="EMBL" id="AJM92361.1"/>
    </source>
</evidence>
<sequence>MKIFQIGHKVNKFLHEINKQKLKIENVENNNIFNFSNYNIRKF</sequence>
<evidence type="ECO:0000313" key="2">
    <source>
        <dbReference type="Proteomes" id="UP000032027"/>
    </source>
</evidence>
<reference evidence="1 2" key="2">
    <citation type="journal article" date="2016" name="ISME J.">
        <title>Physiological and genomic characterization of two novel marine thaumarchaeal strains indicates niche differentiation.</title>
        <authorList>
            <person name="Bayer B."/>
            <person name="Vojvoda J."/>
            <person name="Offre P."/>
            <person name="Alves R.J."/>
            <person name="Elisabeth N.H."/>
            <person name="Garcia J.A."/>
            <person name="Volland J.M."/>
            <person name="Srivastava A."/>
            <person name="Schleper C."/>
            <person name="Herndl G.J."/>
        </authorList>
    </citation>
    <scope>NUCLEOTIDE SEQUENCE [LARGE SCALE GENOMIC DNA]</scope>
    <source>
        <strain evidence="1 2">D3C</strain>
    </source>
</reference>
<dbReference type="KEGG" id="nid:NPIRD3C_1149"/>
<proteinExistence type="predicted"/>
<dbReference type="Proteomes" id="UP000032027">
    <property type="component" value="Chromosome"/>
</dbReference>
<reference evidence="1 2" key="3">
    <citation type="journal article" date="2019" name="Int. J. Syst. Evol. Microbiol.">
        <title>Nitrosopumilus adriaticus sp. nov. and Nitrosopumilus piranensis sp. nov., two ammonia-oxidizing archaea from the Adriatic Sea and members of the class Nitrososphaeria.</title>
        <authorList>
            <person name="Bayer B."/>
            <person name="Vojvoda J."/>
            <person name="Reinthaler T."/>
            <person name="Reyes C."/>
            <person name="Pinto M."/>
            <person name="Herndl G.J."/>
        </authorList>
    </citation>
    <scope>NUCLEOTIDE SEQUENCE [LARGE SCALE GENOMIC DNA]</scope>
    <source>
        <strain evidence="1 2">D3C</strain>
    </source>
</reference>
<protein>
    <submittedName>
        <fullName evidence="1">Uncharacterized protein</fullName>
    </submittedName>
</protein>
<reference evidence="2" key="1">
    <citation type="submission" date="2015-02" db="EMBL/GenBank/DDBJ databases">
        <title>Characterization of two novel Thaumarchaeota isolated from the Northern Adriatic Sea.</title>
        <authorList>
            <person name="Bayer B."/>
            <person name="Vojvoda J."/>
            <person name="Offre P."/>
            <person name="Srivastava A."/>
            <person name="Elisabeth N."/>
            <person name="Garcia J.A.L."/>
            <person name="Schleper C."/>
            <person name="Herndl G.J."/>
        </authorList>
    </citation>
    <scope>NUCLEOTIDE SEQUENCE [LARGE SCALE GENOMIC DNA]</scope>
    <source>
        <strain evidence="2">D3C</strain>
    </source>
</reference>
<dbReference type="EMBL" id="CP010868">
    <property type="protein sequence ID" value="AJM92361.1"/>
    <property type="molecule type" value="Genomic_DNA"/>
</dbReference>
<dbReference type="AlphaFoldDB" id="A0A0C5BVS1"/>
<accession>A0A0C5BVS1</accession>
<dbReference type="STRING" id="1582439.NPIRD3C_1149"/>
<keyword evidence="2" id="KW-1185">Reference proteome</keyword>
<organism evidence="1 2">
    <name type="scientific">Nitrosopumilus piranensis</name>
    <dbReference type="NCBI Taxonomy" id="1582439"/>
    <lineage>
        <taxon>Archaea</taxon>
        <taxon>Nitrososphaerota</taxon>
        <taxon>Nitrososphaeria</taxon>
        <taxon>Nitrosopumilales</taxon>
        <taxon>Nitrosopumilaceae</taxon>
        <taxon>Nitrosopumilus</taxon>
    </lineage>
</organism>
<dbReference type="PATRIC" id="fig|1582439.9.peg.1184"/>
<name>A0A0C5BVS1_9ARCH</name>